<accession>A0A7J0GHQ1</accession>
<dbReference type="Gene3D" id="2.130.10.10">
    <property type="entry name" value="YVTN repeat-like/Quinoprotein amine dehydrogenase"/>
    <property type="match status" value="1"/>
</dbReference>
<dbReference type="Pfam" id="PF00400">
    <property type="entry name" value="WD40"/>
    <property type="match status" value="1"/>
</dbReference>
<evidence type="ECO:0000256" key="1">
    <source>
        <dbReference type="SAM" id="MobiDB-lite"/>
    </source>
</evidence>
<evidence type="ECO:0000313" key="3">
    <source>
        <dbReference type="Proteomes" id="UP000585474"/>
    </source>
</evidence>
<feature type="region of interest" description="Disordered" evidence="1">
    <location>
        <begin position="1"/>
        <end position="30"/>
    </location>
</feature>
<dbReference type="OrthoDB" id="674604at2759"/>
<dbReference type="InterPro" id="IPR001680">
    <property type="entry name" value="WD40_rpt"/>
</dbReference>
<sequence>MFTETTSLPSKLGNNMMQSDPNLSSTASDDEYAARNSSFSVFDPSRMSGEGSPMMMSPWNQTTPFSKSPWSQVEDTAPQNLPQNGLISSLVREEGHIYSLAATGNLLYTGSDSKNIRVWKNMKEFSAFKSNSGLVKAIIICGDKIFTGHQDGKVRLWKIHPKNPSLHKRAGTLPTFMDIFKCSIKPRNYVEVKRKRTAIWIKHIDAISCLSMDEQAGLSVLGLVGPDLQGLENPELQVPRVGQGPRRRCQQRRRDRGRDCLYRVRGRDGEGLDQRDPGEGDEAHVGGHIVEAGVCGDGAGGEQVGFGGVLRVIRRVGELLGAGEGAVPRRHPEGAQAGGALPLGRSGSLDKSVKVWSVSELAPDLHQMAIMQQNYSSSEGNISWDSIPSAKY</sequence>
<comment type="caution">
    <text evidence="2">The sequence shown here is derived from an EMBL/GenBank/DDBJ whole genome shotgun (WGS) entry which is preliminary data.</text>
</comment>
<dbReference type="InterPro" id="IPR036322">
    <property type="entry name" value="WD40_repeat_dom_sf"/>
</dbReference>
<keyword evidence="3" id="KW-1185">Reference proteome</keyword>
<gene>
    <name evidence="2" type="ORF">Acr_21g0008710</name>
</gene>
<organism evidence="2 3">
    <name type="scientific">Actinidia rufa</name>
    <dbReference type="NCBI Taxonomy" id="165716"/>
    <lineage>
        <taxon>Eukaryota</taxon>
        <taxon>Viridiplantae</taxon>
        <taxon>Streptophyta</taxon>
        <taxon>Embryophyta</taxon>
        <taxon>Tracheophyta</taxon>
        <taxon>Spermatophyta</taxon>
        <taxon>Magnoliopsida</taxon>
        <taxon>eudicotyledons</taxon>
        <taxon>Gunneridae</taxon>
        <taxon>Pentapetalae</taxon>
        <taxon>asterids</taxon>
        <taxon>Ericales</taxon>
        <taxon>Actinidiaceae</taxon>
        <taxon>Actinidia</taxon>
    </lineage>
</organism>
<reference evidence="2 3" key="1">
    <citation type="submission" date="2019-07" db="EMBL/GenBank/DDBJ databases">
        <title>De Novo Assembly of kiwifruit Actinidia rufa.</title>
        <authorList>
            <person name="Sugita-Konishi S."/>
            <person name="Sato K."/>
            <person name="Mori E."/>
            <person name="Abe Y."/>
            <person name="Kisaki G."/>
            <person name="Hamano K."/>
            <person name="Suezawa K."/>
            <person name="Otani M."/>
            <person name="Fukuda T."/>
            <person name="Manabe T."/>
            <person name="Gomi K."/>
            <person name="Tabuchi M."/>
            <person name="Akimitsu K."/>
            <person name="Kataoka I."/>
        </authorList>
    </citation>
    <scope>NUCLEOTIDE SEQUENCE [LARGE SCALE GENOMIC DNA]</scope>
    <source>
        <strain evidence="3">cv. Fuchu</strain>
    </source>
</reference>
<evidence type="ECO:0000313" key="2">
    <source>
        <dbReference type="EMBL" id="GFZ10272.1"/>
    </source>
</evidence>
<dbReference type="AlphaFoldDB" id="A0A7J0GHQ1"/>
<dbReference type="SUPFAM" id="SSF50978">
    <property type="entry name" value="WD40 repeat-like"/>
    <property type="match status" value="1"/>
</dbReference>
<dbReference type="InterPro" id="IPR045182">
    <property type="entry name" value="JINGUBANG-like"/>
</dbReference>
<dbReference type="PANTHER" id="PTHR22844">
    <property type="entry name" value="F-BOX AND WD40 DOMAIN PROTEIN"/>
    <property type="match status" value="1"/>
</dbReference>
<name>A0A7J0GHQ1_9ERIC</name>
<dbReference type="Proteomes" id="UP000585474">
    <property type="component" value="Unassembled WGS sequence"/>
</dbReference>
<feature type="region of interest" description="Disordered" evidence="1">
    <location>
        <begin position="324"/>
        <end position="344"/>
    </location>
</feature>
<dbReference type="EMBL" id="BJWL01000021">
    <property type="protein sequence ID" value="GFZ10272.1"/>
    <property type="molecule type" value="Genomic_DNA"/>
</dbReference>
<dbReference type="SMART" id="SM00320">
    <property type="entry name" value="WD40"/>
    <property type="match status" value="2"/>
</dbReference>
<dbReference type="PANTHER" id="PTHR22844:SF336">
    <property type="entry name" value="PROTEIN JINGUBANG"/>
    <property type="match status" value="1"/>
</dbReference>
<proteinExistence type="predicted"/>
<protein>
    <submittedName>
        <fullName evidence="2">Transducin/WD40 repeat-like superfamily protein</fullName>
    </submittedName>
</protein>
<dbReference type="InterPro" id="IPR015943">
    <property type="entry name" value="WD40/YVTN_repeat-like_dom_sf"/>
</dbReference>
<feature type="compositionally biased region" description="Polar residues" evidence="1">
    <location>
        <begin position="1"/>
        <end position="27"/>
    </location>
</feature>